<name>A0AAW9RV97_9HYPH</name>
<feature type="region of interest" description="Disordered" evidence="1">
    <location>
        <begin position="329"/>
        <end position="361"/>
    </location>
</feature>
<dbReference type="EMBL" id="JAZHOF010000006">
    <property type="protein sequence ID" value="MEJ8572833.1"/>
    <property type="molecule type" value="Genomic_DNA"/>
</dbReference>
<evidence type="ECO:0000313" key="4">
    <source>
        <dbReference type="Proteomes" id="UP001378188"/>
    </source>
</evidence>
<evidence type="ECO:0000256" key="1">
    <source>
        <dbReference type="SAM" id="MobiDB-lite"/>
    </source>
</evidence>
<dbReference type="CDD" id="cd00761">
    <property type="entry name" value="Glyco_tranf_GTA_type"/>
    <property type="match status" value="1"/>
</dbReference>
<accession>A0AAW9RV97</accession>
<dbReference type="Pfam" id="PF00535">
    <property type="entry name" value="Glycos_transf_2"/>
    <property type="match status" value="1"/>
</dbReference>
<keyword evidence="4" id="KW-1185">Reference proteome</keyword>
<dbReference type="PANTHER" id="PTHR43685">
    <property type="entry name" value="GLYCOSYLTRANSFERASE"/>
    <property type="match status" value="1"/>
</dbReference>
<dbReference type="InterPro" id="IPR050834">
    <property type="entry name" value="Glycosyltransf_2"/>
</dbReference>
<protein>
    <submittedName>
        <fullName evidence="3">Glycosyltransferase family 2 protein</fullName>
    </submittedName>
</protein>
<dbReference type="Proteomes" id="UP001378188">
    <property type="component" value="Unassembled WGS sequence"/>
</dbReference>
<dbReference type="InterPro" id="IPR001173">
    <property type="entry name" value="Glyco_trans_2-like"/>
</dbReference>
<sequence>MLPRVTIVTPTKNRRALLSETIGSVRAQTFHRWEHVIVDDGSDDGTDEMAEELARIDPRIRFLRREGERGGANVCRNIGIRAGRGDYVLFLDSDDLLEPGCLERRVAILDRNPDLDFITFQTAFFIREIGDQGYDRCPDLFGDDLTRFLSFETPWIISAPLWRRTTLERVGPFDETLLSWQDLELHVRALTMGVHYLRFPEIDHHVRWLNEVGRISADQRKSPAHLNGALAILEKFEHMVRDGPGMNWVRQRALCSLYFFVAERWAEAGNAGEALDVWRRIRVRSLGTRSLYGSGAVLLVAQARNIPCSRLTNKWKGWMRLRTNAELVPSGRAGATPRPTGRSPGDARPVRPAGSAAVRSD</sequence>
<dbReference type="SUPFAM" id="SSF53448">
    <property type="entry name" value="Nucleotide-diphospho-sugar transferases"/>
    <property type="match status" value="1"/>
</dbReference>
<evidence type="ECO:0000259" key="2">
    <source>
        <dbReference type="Pfam" id="PF00535"/>
    </source>
</evidence>
<dbReference type="RefSeq" id="WP_340330534.1">
    <property type="nucleotide sequence ID" value="NZ_JAZHOF010000006.1"/>
</dbReference>
<dbReference type="AlphaFoldDB" id="A0AAW9RV97"/>
<reference evidence="3 4" key="1">
    <citation type="submission" date="2024-02" db="EMBL/GenBank/DDBJ databases">
        <title>Genome analysis and characterization of Microbaculum marinisediminis sp. nov., isolated from marine sediment.</title>
        <authorList>
            <person name="Du Z.-J."/>
            <person name="Ye Y.-Q."/>
            <person name="Zhang Z.-R."/>
            <person name="Yuan S.-M."/>
            <person name="Zhang X.-Y."/>
        </authorList>
    </citation>
    <scope>NUCLEOTIDE SEQUENCE [LARGE SCALE GENOMIC DNA]</scope>
    <source>
        <strain evidence="3 4">SDUM1044001</strain>
    </source>
</reference>
<comment type="caution">
    <text evidence="3">The sequence shown here is derived from an EMBL/GenBank/DDBJ whole genome shotgun (WGS) entry which is preliminary data.</text>
</comment>
<gene>
    <name evidence="3" type="ORF">V3328_15185</name>
</gene>
<proteinExistence type="predicted"/>
<dbReference type="PANTHER" id="PTHR43685:SF12">
    <property type="entry name" value="GLYCOSYL TRANSFERASE FAMILY 2"/>
    <property type="match status" value="1"/>
</dbReference>
<dbReference type="InterPro" id="IPR029044">
    <property type="entry name" value="Nucleotide-diphossugar_trans"/>
</dbReference>
<organism evidence="3 4">
    <name type="scientific">Microbaculum marinum</name>
    <dbReference type="NCBI Taxonomy" id="1764581"/>
    <lineage>
        <taxon>Bacteria</taxon>
        <taxon>Pseudomonadati</taxon>
        <taxon>Pseudomonadota</taxon>
        <taxon>Alphaproteobacteria</taxon>
        <taxon>Hyphomicrobiales</taxon>
        <taxon>Tepidamorphaceae</taxon>
        <taxon>Microbaculum</taxon>
    </lineage>
</organism>
<dbReference type="Gene3D" id="3.90.550.10">
    <property type="entry name" value="Spore Coat Polysaccharide Biosynthesis Protein SpsA, Chain A"/>
    <property type="match status" value="1"/>
</dbReference>
<feature type="domain" description="Glycosyltransferase 2-like" evidence="2">
    <location>
        <begin position="6"/>
        <end position="118"/>
    </location>
</feature>
<evidence type="ECO:0000313" key="3">
    <source>
        <dbReference type="EMBL" id="MEJ8572833.1"/>
    </source>
</evidence>